<keyword evidence="4" id="KW-0560">Oxidoreductase</keyword>
<dbReference type="InterPro" id="IPR001155">
    <property type="entry name" value="OxRdtase_FMN_N"/>
</dbReference>
<evidence type="ECO:0000313" key="8">
    <source>
        <dbReference type="Proteomes" id="UP000295083"/>
    </source>
</evidence>
<dbReference type="InterPro" id="IPR051799">
    <property type="entry name" value="NADH_flavin_oxidoreductase"/>
</dbReference>
<feature type="region of interest" description="Disordered" evidence="5">
    <location>
        <begin position="1"/>
        <end position="30"/>
    </location>
</feature>
<dbReference type="GO" id="GO:0010181">
    <property type="term" value="F:FMN binding"/>
    <property type="evidence" value="ECO:0007669"/>
    <property type="project" value="InterPro"/>
</dbReference>
<dbReference type="EMBL" id="QAPG01000027">
    <property type="protein sequence ID" value="TDZ37016.1"/>
    <property type="molecule type" value="Genomic_DNA"/>
</dbReference>
<sequence length="443" mass="48513">MPPKRFPAQSVDPSPLGQPLHFESSGRTAPNRFPKAAMSEQLSSWDATNLAKRGVPSQELVEVYRKWGEGGFGVVLTGNVMIEYDHLESSGNPIIPREATFSDERFQAFEQLATAAKVHGSLIIPQISHPGRQTNSRIQPNPVSARDVQLVSPYPGVAFSKPRSLTREDINNVVDKFAHAAEFCYKAGYDGVQLHGAHGYLIAQFLAPTTNKRTDAYGGSLENRARFLFEIVDAIRARTSKTFIIGIKLNSVEFQEGGFTTADSRDLCVKLEEHAVDFVELSGGTFESLAFEHKRESTKRREAFFLDFADKIVPHLKKTKVFVTGGFKTAAAMVTALDSVHGVGIGRPACDEFDLPKVILEGRGQSAVHNLVDAHEFLVSNAAAGAQMKLVGQGRKTLDLSTEQDADIFLSSLKKWMAAKAADESNELYGCVPISPKDFEVQA</sequence>
<dbReference type="AlphaFoldDB" id="A0A4R8QIY0"/>
<evidence type="ECO:0000256" key="5">
    <source>
        <dbReference type="SAM" id="MobiDB-lite"/>
    </source>
</evidence>
<keyword evidence="3" id="KW-0288">FMN</keyword>
<gene>
    <name evidence="7" type="primary">nadA-0</name>
    <name evidence="7" type="ORF">C8035_v008206</name>
</gene>
<dbReference type="InterPro" id="IPR013785">
    <property type="entry name" value="Aldolase_TIM"/>
</dbReference>
<evidence type="ECO:0000256" key="1">
    <source>
        <dbReference type="ARBA" id="ARBA00005979"/>
    </source>
</evidence>
<accession>A0A4R8QIY0</accession>
<dbReference type="SUPFAM" id="SSF51395">
    <property type="entry name" value="FMN-linked oxidoreductases"/>
    <property type="match status" value="1"/>
</dbReference>
<evidence type="ECO:0000256" key="4">
    <source>
        <dbReference type="ARBA" id="ARBA00023002"/>
    </source>
</evidence>
<dbReference type="PANTHER" id="PTHR43656">
    <property type="entry name" value="BINDING OXIDOREDUCTASE, PUTATIVE (AFU_ORTHOLOGUE AFUA_2G08260)-RELATED"/>
    <property type="match status" value="1"/>
</dbReference>
<evidence type="ECO:0000259" key="6">
    <source>
        <dbReference type="Pfam" id="PF00724"/>
    </source>
</evidence>
<comment type="similarity">
    <text evidence="1">Belongs to the NADH:flavin oxidoreductase/NADH oxidase family.</text>
</comment>
<feature type="domain" description="NADH:flavin oxidoreductase/NADH oxidase N-terminal" evidence="6">
    <location>
        <begin position="53"/>
        <end position="363"/>
    </location>
</feature>
<dbReference type="Pfam" id="PF00724">
    <property type="entry name" value="Oxidored_FMN"/>
    <property type="match status" value="1"/>
</dbReference>
<dbReference type="PANTHER" id="PTHR43656:SF5">
    <property type="entry name" value="NADH:FLAVIN OXIDOREDUCTASE_NADH OXIDASE N-TERMINAL DOMAIN-CONTAINING PROTEIN"/>
    <property type="match status" value="1"/>
</dbReference>
<evidence type="ECO:0000256" key="3">
    <source>
        <dbReference type="ARBA" id="ARBA00022643"/>
    </source>
</evidence>
<dbReference type="GO" id="GO:0016491">
    <property type="term" value="F:oxidoreductase activity"/>
    <property type="evidence" value="ECO:0007669"/>
    <property type="project" value="UniProtKB-KW"/>
</dbReference>
<protein>
    <submittedName>
        <fullName evidence="7">NADH-dependent flavin oxidoreductase nadA</fullName>
    </submittedName>
</protein>
<evidence type="ECO:0000313" key="7">
    <source>
        <dbReference type="EMBL" id="TDZ37016.1"/>
    </source>
</evidence>
<comment type="caution">
    <text evidence="7">The sequence shown here is derived from an EMBL/GenBank/DDBJ whole genome shotgun (WGS) entry which is preliminary data.</text>
</comment>
<keyword evidence="8" id="KW-1185">Reference proteome</keyword>
<reference evidence="7 8" key="1">
    <citation type="submission" date="2018-11" db="EMBL/GenBank/DDBJ databases">
        <title>Genome sequence and assembly of Colletotrichum spinosum.</title>
        <authorList>
            <person name="Gan P."/>
            <person name="Shirasu K."/>
        </authorList>
    </citation>
    <scope>NUCLEOTIDE SEQUENCE [LARGE SCALE GENOMIC DNA]</scope>
    <source>
        <strain evidence="7 8">CBS 515.97</strain>
    </source>
</reference>
<keyword evidence="2" id="KW-0285">Flavoprotein</keyword>
<evidence type="ECO:0000256" key="2">
    <source>
        <dbReference type="ARBA" id="ARBA00022630"/>
    </source>
</evidence>
<proteinExistence type="inferred from homology"/>
<organism evidence="7 8">
    <name type="scientific">Colletotrichum spinosum</name>
    <dbReference type="NCBI Taxonomy" id="1347390"/>
    <lineage>
        <taxon>Eukaryota</taxon>
        <taxon>Fungi</taxon>
        <taxon>Dikarya</taxon>
        <taxon>Ascomycota</taxon>
        <taxon>Pezizomycotina</taxon>
        <taxon>Sordariomycetes</taxon>
        <taxon>Hypocreomycetidae</taxon>
        <taxon>Glomerellales</taxon>
        <taxon>Glomerellaceae</taxon>
        <taxon>Colletotrichum</taxon>
        <taxon>Colletotrichum orbiculare species complex</taxon>
    </lineage>
</organism>
<name>A0A4R8QIY0_9PEZI</name>
<dbReference type="CDD" id="cd04733">
    <property type="entry name" value="OYE_like_2_FMN"/>
    <property type="match status" value="1"/>
</dbReference>
<dbReference type="Proteomes" id="UP000295083">
    <property type="component" value="Unassembled WGS sequence"/>
</dbReference>
<dbReference type="Gene3D" id="3.20.20.70">
    <property type="entry name" value="Aldolase class I"/>
    <property type="match status" value="1"/>
</dbReference>